<protein>
    <recommendedName>
        <fullName evidence="3">SGNH/GDSL hydrolase family protein</fullName>
    </recommendedName>
</protein>
<dbReference type="Gene3D" id="3.40.50.1110">
    <property type="entry name" value="SGNH hydrolase"/>
    <property type="match status" value="1"/>
</dbReference>
<dbReference type="EMBL" id="VOOS01000003">
    <property type="protein sequence ID" value="TXB65401.1"/>
    <property type="molecule type" value="Genomic_DNA"/>
</dbReference>
<dbReference type="OrthoDB" id="7297045at2"/>
<comment type="caution">
    <text evidence="1">The sequence shown here is derived from an EMBL/GenBank/DDBJ whole genome shotgun (WGS) entry which is preliminary data.</text>
</comment>
<evidence type="ECO:0000313" key="2">
    <source>
        <dbReference type="Proteomes" id="UP000321721"/>
    </source>
</evidence>
<proteinExistence type="predicted"/>
<accession>A0A5C6RST3</accession>
<evidence type="ECO:0008006" key="3">
    <source>
        <dbReference type="Google" id="ProtNLM"/>
    </source>
</evidence>
<name>A0A5C6RST3_9FLAO</name>
<reference evidence="1 2" key="1">
    <citation type="submission" date="2019-08" db="EMBL/GenBank/DDBJ databases">
        <title>Genome of Vicingus serpentipes NCIMB 15042.</title>
        <authorList>
            <person name="Bowman J.P."/>
        </authorList>
    </citation>
    <scope>NUCLEOTIDE SEQUENCE [LARGE SCALE GENOMIC DNA]</scope>
    <source>
        <strain evidence="1 2">NCIMB 15042</strain>
    </source>
</reference>
<dbReference type="GO" id="GO:0016788">
    <property type="term" value="F:hydrolase activity, acting on ester bonds"/>
    <property type="evidence" value="ECO:0007669"/>
    <property type="project" value="UniProtKB-ARBA"/>
</dbReference>
<gene>
    <name evidence="1" type="ORF">FRY74_08235</name>
</gene>
<keyword evidence="2" id="KW-1185">Reference proteome</keyword>
<dbReference type="SUPFAM" id="SSF52266">
    <property type="entry name" value="SGNH hydrolase"/>
    <property type="match status" value="1"/>
</dbReference>
<dbReference type="InterPro" id="IPR036514">
    <property type="entry name" value="SGNH_hydro_sf"/>
</dbReference>
<organism evidence="1 2">
    <name type="scientific">Vicingus serpentipes</name>
    <dbReference type="NCBI Taxonomy" id="1926625"/>
    <lineage>
        <taxon>Bacteria</taxon>
        <taxon>Pseudomonadati</taxon>
        <taxon>Bacteroidota</taxon>
        <taxon>Flavobacteriia</taxon>
        <taxon>Flavobacteriales</taxon>
        <taxon>Vicingaceae</taxon>
        <taxon>Vicingus</taxon>
    </lineage>
</organism>
<dbReference type="RefSeq" id="WP_147100401.1">
    <property type="nucleotide sequence ID" value="NZ_VOOS01000003.1"/>
</dbReference>
<dbReference type="AlphaFoldDB" id="A0A5C6RST3"/>
<sequence>MTKRNIYRLLLFIILIIIIDRSLGFLISNYSLKYRFDNRIGLLLKDSLNKDVFIIGSSRALNGYSPKVIEEETNFTCYNLAVSGSNVEFHETVLDLILSSKHKPKTIIYNLDDCATLMQFKGQIIYPFEQLYPYVENDKINKIVAEKMDKNLWTTKFSLTYKHNVNFISAVKYLRGGKEKPSFEINNIDKYGSNLMEGKAKGFEDMVFQNNNPYKFEKSYKPYQQSLENIINKCKSNNVKLILVNPPIFFTKNKGFLEEVSKICNNDAEIIDYAELFASNDYFYNHGHLNKKGAIEFSKQLSKALNKN</sequence>
<dbReference type="Proteomes" id="UP000321721">
    <property type="component" value="Unassembled WGS sequence"/>
</dbReference>
<evidence type="ECO:0000313" key="1">
    <source>
        <dbReference type="EMBL" id="TXB65401.1"/>
    </source>
</evidence>